<sequence length="457" mass="52405">MARIVGPMPVIRKTRPSPLTRIIEGRHSSLDVLFERSYSMKMGEFSGVRRKFYFLAQPDIVNRILSSDVDLYPKSNLMGTILYQILGNGIFVSNGETWKKQRRMMNPAFDFARISEVFPLMMESANDMKARLDAVADGREVQIDFEMTHVTADIIFRTIFSEPIPREEAAQIFDAFNHYQELAYIHGVWNMAGLPQALSIPRMRAIRHARGIRGPLARMVRKRFELLATNPENPPQDILSSLIAAEDTDGSKFSEKELVDQIAVMFLAGHETSASALSWALYLISHDQDVQDRMHVETELAFGQEGGFAPRHFKFLKLTRDVFRETLRLYPPVSFVPRDITVPETMRDKKLKKGSAIFISLWLLHRHREIWKNPDTFDPDRFSRSDEKEAIRSAYMPFSQGARVCLGASFALQEAAIILSMISRHYEILPVEGHVPKPVARLTLRSENGIRLRLRKR</sequence>
<dbReference type="InterPro" id="IPR017972">
    <property type="entry name" value="Cyt_P450_CS"/>
</dbReference>
<dbReference type="InterPro" id="IPR002401">
    <property type="entry name" value="Cyt_P450_E_grp-I"/>
</dbReference>
<comment type="similarity">
    <text evidence="1 8">Belongs to the cytochrome P450 family.</text>
</comment>
<keyword evidence="3 7" id="KW-0479">Metal-binding</keyword>
<evidence type="ECO:0000256" key="3">
    <source>
        <dbReference type="ARBA" id="ARBA00022723"/>
    </source>
</evidence>
<evidence type="ECO:0000313" key="9">
    <source>
        <dbReference type="EMBL" id="MBL0372535.1"/>
    </source>
</evidence>
<evidence type="ECO:0000256" key="1">
    <source>
        <dbReference type="ARBA" id="ARBA00010617"/>
    </source>
</evidence>
<dbReference type="Gene3D" id="1.10.630.10">
    <property type="entry name" value="Cytochrome P450"/>
    <property type="match status" value="1"/>
</dbReference>
<reference evidence="9" key="1">
    <citation type="submission" date="2021-01" db="EMBL/GenBank/DDBJ databases">
        <title>Rhizobium sp. strain KVB221 16S ribosomal RNA gene Genome sequencing and assembly.</title>
        <authorList>
            <person name="Kang M."/>
        </authorList>
    </citation>
    <scope>NUCLEOTIDE SEQUENCE</scope>
    <source>
        <strain evidence="9">KVB221</strain>
    </source>
</reference>
<dbReference type="SUPFAM" id="SSF48264">
    <property type="entry name" value="Cytochrome P450"/>
    <property type="match status" value="1"/>
</dbReference>
<dbReference type="PROSITE" id="PS00086">
    <property type="entry name" value="CYTOCHROME_P450"/>
    <property type="match status" value="1"/>
</dbReference>
<evidence type="ECO:0000256" key="6">
    <source>
        <dbReference type="ARBA" id="ARBA00023033"/>
    </source>
</evidence>
<dbReference type="PRINTS" id="PR00385">
    <property type="entry name" value="P450"/>
</dbReference>
<feature type="binding site" description="axial binding residue" evidence="7">
    <location>
        <position position="405"/>
    </location>
    <ligand>
        <name>heme</name>
        <dbReference type="ChEBI" id="CHEBI:30413"/>
    </ligand>
    <ligandPart>
        <name>Fe</name>
        <dbReference type="ChEBI" id="CHEBI:18248"/>
    </ligandPart>
</feature>
<dbReference type="AlphaFoldDB" id="A0A936YLE9"/>
<gene>
    <name evidence="9" type="ORF">JJB09_10900</name>
</gene>
<keyword evidence="6 8" id="KW-0503">Monooxygenase</keyword>
<comment type="caution">
    <text evidence="9">The sequence shown here is derived from an EMBL/GenBank/DDBJ whole genome shotgun (WGS) entry which is preliminary data.</text>
</comment>
<evidence type="ECO:0000256" key="5">
    <source>
        <dbReference type="ARBA" id="ARBA00023004"/>
    </source>
</evidence>
<dbReference type="Pfam" id="PF00067">
    <property type="entry name" value="p450"/>
    <property type="match status" value="1"/>
</dbReference>
<comment type="cofactor">
    <cofactor evidence="7">
        <name>heme</name>
        <dbReference type="ChEBI" id="CHEBI:30413"/>
    </cofactor>
</comment>
<dbReference type="GO" id="GO:0004497">
    <property type="term" value="F:monooxygenase activity"/>
    <property type="evidence" value="ECO:0007669"/>
    <property type="project" value="UniProtKB-KW"/>
</dbReference>
<dbReference type="GO" id="GO:0005506">
    <property type="term" value="F:iron ion binding"/>
    <property type="evidence" value="ECO:0007669"/>
    <property type="project" value="InterPro"/>
</dbReference>
<dbReference type="PANTHER" id="PTHR24291:SF50">
    <property type="entry name" value="BIFUNCTIONAL ALBAFLAVENONE MONOOXYGENASE_TERPENE SYNTHASE"/>
    <property type="match status" value="1"/>
</dbReference>
<dbReference type="InterPro" id="IPR050196">
    <property type="entry name" value="Cytochrome_P450_Monoox"/>
</dbReference>
<keyword evidence="10" id="KW-1185">Reference proteome</keyword>
<evidence type="ECO:0000256" key="2">
    <source>
        <dbReference type="ARBA" id="ARBA00022617"/>
    </source>
</evidence>
<organism evidence="9 10">
    <name type="scientific">Rhizobium setariae</name>
    <dbReference type="NCBI Taxonomy" id="2801340"/>
    <lineage>
        <taxon>Bacteria</taxon>
        <taxon>Pseudomonadati</taxon>
        <taxon>Pseudomonadota</taxon>
        <taxon>Alphaproteobacteria</taxon>
        <taxon>Hyphomicrobiales</taxon>
        <taxon>Rhizobiaceae</taxon>
        <taxon>Rhizobium/Agrobacterium group</taxon>
        <taxon>Rhizobium</taxon>
    </lineage>
</organism>
<dbReference type="Proteomes" id="UP000633219">
    <property type="component" value="Unassembled WGS sequence"/>
</dbReference>
<dbReference type="GO" id="GO:0020037">
    <property type="term" value="F:heme binding"/>
    <property type="evidence" value="ECO:0007669"/>
    <property type="project" value="InterPro"/>
</dbReference>
<evidence type="ECO:0000256" key="8">
    <source>
        <dbReference type="RuleBase" id="RU000461"/>
    </source>
</evidence>
<accession>A0A936YLE9</accession>
<proteinExistence type="inferred from homology"/>
<dbReference type="PRINTS" id="PR00463">
    <property type="entry name" value="EP450I"/>
</dbReference>
<protein>
    <submittedName>
        <fullName evidence="9">Cytochrome P450</fullName>
    </submittedName>
</protein>
<evidence type="ECO:0000256" key="7">
    <source>
        <dbReference type="PIRSR" id="PIRSR602401-1"/>
    </source>
</evidence>
<name>A0A936YLE9_9HYPH</name>
<keyword evidence="4 8" id="KW-0560">Oxidoreductase</keyword>
<dbReference type="PANTHER" id="PTHR24291">
    <property type="entry name" value="CYTOCHROME P450 FAMILY 4"/>
    <property type="match status" value="1"/>
</dbReference>
<dbReference type="InterPro" id="IPR001128">
    <property type="entry name" value="Cyt_P450"/>
</dbReference>
<evidence type="ECO:0000256" key="4">
    <source>
        <dbReference type="ARBA" id="ARBA00023002"/>
    </source>
</evidence>
<dbReference type="EMBL" id="JAEQNC010000005">
    <property type="protein sequence ID" value="MBL0372535.1"/>
    <property type="molecule type" value="Genomic_DNA"/>
</dbReference>
<dbReference type="InterPro" id="IPR036396">
    <property type="entry name" value="Cyt_P450_sf"/>
</dbReference>
<keyword evidence="5 7" id="KW-0408">Iron</keyword>
<dbReference type="RefSeq" id="WP_201657431.1">
    <property type="nucleotide sequence ID" value="NZ_JAEQNC010000005.1"/>
</dbReference>
<dbReference type="GO" id="GO:0016705">
    <property type="term" value="F:oxidoreductase activity, acting on paired donors, with incorporation or reduction of molecular oxygen"/>
    <property type="evidence" value="ECO:0007669"/>
    <property type="project" value="InterPro"/>
</dbReference>
<evidence type="ECO:0000313" key="10">
    <source>
        <dbReference type="Proteomes" id="UP000633219"/>
    </source>
</evidence>
<keyword evidence="2 7" id="KW-0349">Heme</keyword>